<evidence type="ECO:0000313" key="3">
    <source>
        <dbReference type="Proteomes" id="UP000515162"/>
    </source>
</evidence>
<reference evidence="4" key="1">
    <citation type="submission" date="2025-08" db="UniProtKB">
        <authorList>
            <consortium name="RefSeq"/>
        </authorList>
    </citation>
    <scope>IDENTIFICATION</scope>
    <source>
        <strain evidence="4">Mau12</strain>
        <tissue evidence="4">Whole Body</tissue>
    </source>
</reference>
<keyword evidence="1" id="KW-0472">Membrane</keyword>
<dbReference type="GeneID" id="117145391"/>
<evidence type="ECO:0000256" key="1">
    <source>
        <dbReference type="SAM" id="Phobius"/>
    </source>
</evidence>
<sequence length="134" mass="14978">MLRRKWIALALLGTVMDFLPCANCITGKNHMSFHWRQVDKEIAVAARTPGQSPCRHLGVFHHHGADVSIACHVPLPQTIHIPIVIRKPVRNPDPKPNPNPNLVFHSLDCTALSHAINIIFMFLMTFAALHLVCV</sequence>
<proteinExistence type="predicted"/>
<feature type="signal peptide" evidence="2">
    <location>
        <begin position="1"/>
        <end position="24"/>
    </location>
</feature>
<organism evidence="3 4">
    <name type="scientific">Drosophila mauritiana</name>
    <name type="common">Fruit fly</name>
    <dbReference type="NCBI Taxonomy" id="7226"/>
    <lineage>
        <taxon>Eukaryota</taxon>
        <taxon>Metazoa</taxon>
        <taxon>Ecdysozoa</taxon>
        <taxon>Arthropoda</taxon>
        <taxon>Hexapoda</taxon>
        <taxon>Insecta</taxon>
        <taxon>Pterygota</taxon>
        <taxon>Neoptera</taxon>
        <taxon>Endopterygota</taxon>
        <taxon>Diptera</taxon>
        <taxon>Brachycera</taxon>
        <taxon>Muscomorpha</taxon>
        <taxon>Ephydroidea</taxon>
        <taxon>Drosophilidae</taxon>
        <taxon>Drosophila</taxon>
        <taxon>Sophophora</taxon>
    </lineage>
</organism>
<feature type="chain" id="PRO_5028206311" evidence="2">
    <location>
        <begin position="25"/>
        <end position="134"/>
    </location>
</feature>
<accession>A0A6P8KDH7</accession>
<dbReference type="AlphaFoldDB" id="A0A6P8KDH7"/>
<feature type="transmembrane region" description="Helical" evidence="1">
    <location>
        <begin position="111"/>
        <end position="133"/>
    </location>
</feature>
<evidence type="ECO:0000313" key="4">
    <source>
        <dbReference type="RefSeq" id="XP_033166918.1"/>
    </source>
</evidence>
<keyword evidence="1" id="KW-1133">Transmembrane helix</keyword>
<keyword evidence="2" id="KW-0732">Signal</keyword>
<keyword evidence="1" id="KW-0812">Transmembrane</keyword>
<keyword evidence="3" id="KW-1185">Reference proteome</keyword>
<dbReference type="RefSeq" id="XP_033166918.1">
    <property type="nucleotide sequence ID" value="XM_033311027.1"/>
</dbReference>
<dbReference type="Proteomes" id="UP000515162">
    <property type="component" value="Chromosome 3R"/>
</dbReference>
<protein>
    <submittedName>
        <fullName evidence="4">Uncharacterized protein LOC117145391</fullName>
    </submittedName>
</protein>
<name>A0A6P8KDH7_DROMA</name>
<evidence type="ECO:0000256" key="2">
    <source>
        <dbReference type="SAM" id="SignalP"/>
    </source>
</evidence>
<gene>
    <name evidence="4" type="primary">LOC117145391</name>
</gene>